<dbReference type="FunFam" id="4.10.240.10:FF:000019">
    <property type="entry name" value="C6 transcription factor, putative"/>
    <property type="match status" value="1"/>
</dbReference>
<dbReference type="PANTHER" id="PTHR11271">
    <property type="entry name" value="GUANINE DEAMINASE"/>
    <property type="match status" value="1"/>
</dbReference>
<dbReference type="RefSeq" id="XP_026629695.1">
    <property type="nucleotide sequence ID" value="XM_026768759.1"/>
</dbReference>
<keyword evidence="11" id="KW-0539">Nucleus</keyword>
<feature type="region of interest" description="Disordered" evidence="16">
    <location>
        <begin position="650"/>
        <end position="704"/>
    </location>
</feature>
<dbReference type="EC" id="3.5.4.3" evidence="4"/>
<dbReference type="Pfam" id="PF04082">
    <property type="entry name" value="Fungal_trans"/>
    <property type="match status" value="1"/>
</dbReference>
<keyword evidence="19" id="KW-1185">Reference proteome</keyword>
<dbReference type="GeneID" id="38137115"/>
<dbReference type="CDD" id="cd00067">
    <property type="entry name" value="GAL4"/>
    <property type="match status" value="1"/>
</dbReference>
<dbReference type="PANTHER" id="PTHR11271:SF49">
    <property type="entry name" value="GUANINE DEAMINASE"/>
    <property type="match status" value="1"/>
</dbReference>
<dbReference type="InterPro" id="IPR007219">
    <property type="entry name" value="XnlR_reg_dom"/>
</dbReference>
<evidence type="ECO:0000256" key="13">
    <source>
        <dbReference type="ARBA" id="ARBA00056079"/>
    </source>
</evidence>
<dbReference type="SMART" id="SM00066">
    <property type="entry name" value="GAL4"/>
    <property type="match status" value="1"/>
</dbReference>
<dbReference type="Gene3D" id="3.20.20.140">
    <property type="entry name" value="Metal-dependent hydrolases"/>
    <property type="match status" value="1"/>
</dbReference>
<keyword evidence="9" id="KW-0238">DNA-binding</keyword>
<evidence type="ECO:0000256" key="14">
    <source>
        <dbReference type="ARBA" id="ARBA00069860"/>
    </source>
</evidence>
<dbReference type="GO" id="GO:0003677">
    <property type="term" value="F:DNA binding"/>
    <property type="evidence" value="ECO:0007669"/>
    <property type="project" value="UniProtKB-KW"/>
</dbReference>
<dbReference type="GO" id="GO:0006351">
    <property type="term" value="P:DNA-templated transcription"/>
    <property type="evidence" value="ECO:0007669"/>
    <property type="project" value="InterPro"/>
</dbReference>
<dbReference type="SUPFAM" id="SSF51556">
    <property type="entry name" value="Metallo-dependent hydrolases"/>
    <property type="match status" value="1"/>
</dbReference>
<dbReference type="PROSITE" id="PS00463">
    <property type="entry name" value="ZN2_CY6_FUNGAL_1"/>
    <property type="match status" value="1"/>
</dbReference>
<gene>
    <name evidence="18" type="ORF">BDQ94DRAFT_157559</name>
</gene>
<dbReference type="Gene3D" id="4.10.240.10">
    <property type="entry name" value="Zn(2)-C6 fungal-type DNA-binding domain"/>
    <property type="match status" value="1"/>
</dbReference>
<comment type="pathway">
    <text evidence="2">Purine metabolism; guanine degradation; xanthine from guanine: step 1/1.</text>
</comment>
<dbReference type="GO" id="GO:0008892">
    <property type="term" value="F:guanine deaminase activity"/>
    <property type="evidence" value="ECO:0007669"/>
    <property type="project" value="UniProtKB-EC"/>
</dbReference>
<evidence type="ECO:0000256" key="10">
    <source>
        <dbReference type="ARBA" id="ARBA00023163"/>
    </source>
</evidence>
<organism evidence="18 19">
    <name type="scientific">Aspergillus welwitschiae</name>
    <dbReference type="NCBI Taxonomy" id="1341132"/>
    <lineage>
        <taxon>Eukaryota</taxon>
        <taxon>Fungi</taxon>
        <taxon>Dikarya</taxon>
        <taxon>Ascomycota</taxon>
        <taxon>Pezizomycotina</taxon>
        <taxon>Eurotiomycetes</taxon>
        <taxon>Eurotiomycetidae</taxon>
        <taxon>Eurotiales</taxon>
        <taxon>Aspergillaceae</taxon>
        <taxon>Aspergillus</taxon>
        <taxon>Aspergillus subgen. Circumdati</taxon>
    </lineage>
</organism>
<evidence type="ECO:0000256" key="3">
    <source>
        <dbReference type="ARBA" id="ARBA00006745"/>
    </source>
</evidence>
<evidence type="ECO:0000256" key="9">
    <source>
        <dbReference type="ARBA" id="ARBA00023125"/>
    </source>
</evidence>
<evidence type="ECO:0000256" key="4">
    <source>
        <dbReference type="ARBA" id="ARBA00012781"/>
    </source>
</evidence>
<evidence type="ECO:0000256" key="16">
    <source>
        <dbReference type="SAM" id="MobiDB-lite"/>
    </source>
</evidence>
<dbReference type="PROSITE" id="PS50048">
    <property type="entry name" value="ZN2_CY6_FUNGAL_2"/>
    <property type="match status" value="1"/>
</dbReference>
<dbReference type="GO" id="GO:0000981">
    <property type="term" value="F:DNA-binding transcription factor activity, RNA polymerase II-specific"/>
    <property type="evidence" value="ECO:0007669"/>
    <property type="project" value="InterPro"/>
</dbReference>
<name>A0A3F3QBU1_9EURO</name>
<evidence type="ECO:0000256" key="2">
    <source>
        <dbReference type="ARBA" id="ARBA00004984"/>
    </source>
</evidence>
<dbReference type="Pfam" id="PF01979">
    <property type="entry name" value="Amidohydro_1"/>
    <property type="match status" value="1"/>
</dbReference>
<evidence type="ECO:0000313" key="19">
    <source>
        <dbReference type="Proteomes" id="UP000253729"/>
    </source>
</evidence>
<dbReference type="FunFam" id="3.20.20.140:FF:000022">
    <property type="entry name" value="Guanine deaminase"/>
    <property type="match status" value="1"/>
</dbReference>
<evidence type="ECO:0000256" key="8">
    <source>
        <dbReference type="ARBA" id="ARBA00023015"/>
    </source>
</evidence>
<evidence type="ECO:0000313" key="18">
    <source>
        <dbReference type="EMBL" id="RDH36673.1"/>
    </source>
</evidence>
<feature type="domain" description="Zn(2)-C6 fungal-type" evidence="17">
    <location>
        <begin position="99"/>
        <end position="129"/>
    </location>
</feature>
<dbReference type="SMART" id="SM00906">
    <property type="entry name" value="Fungal_trans"/>
    <property type="match status" value="1"/>
</dbReference>
<dbReference type="GO" id="GO:0006147">
    <property type="term" value="P:guanine catabolic process"/>
    <property type="evidence" value="ECO:0007669"/>
    <property type="project" value="UniProtKB-UniPathway"/>
</dbReference>
<comment type="cofactor">
    <cofactor evidence="1">
        <name>Zn(2+)</name>
        <dbReference type="ChEBI" id="CHEBI:29105"/>
    </cofactor>
</comment>
<comment type="similarity">
    <text evidence="3">Belongs to the metallo-dependent hydrolases superfamily. ATZ/TRZ family.</text>
</comment>
<keyword evidence="8" id="KW-0805">Transcription regulation</keyword>
<dbReference type="AlphaFoldDB" id="A0A3F3QBU1"/>
<dbReference type="GO" id="GO:0005829">
    <property type="term" value="C:cytosol"/>
    <property type="evidence" value="ECO:0007669"/>
    <property type="project" value="TreeGrafter"/>
</dbReference>
<dbReference type="UniPathway" id="UPA00603">
    <property type="reaction ID" value="UER00660"/>
</dbReference>
<feature type="compositionally biased region" description="Low complexity" evidence="16">
    <location>
        <begin position="650"/>
        <end position="666"/>
    </location>
</feature>
<dbReference type="GO" id="GO:0008270">
    <property type="term" value="F:zinc ion binding"/>
    <property type="evidence" value="ECO:0007669"/>
    <property type="project" value="InterPro"/>
</dbReference>
<evidence type="ECO:0000256" key="7">
    <source>
        <dbReference type="ARBA" id="ARBA00022833"/>
    </source>
</evidence>
<dbReference type="Gene3D" id="2.30.40.10">
    <property type="entry name" value="Urease, subunit C, domain 1"/>
    <property type="match status" value="1"/>
</dbReference>
<dbReference type="InterPro" id="IPR001138">
    <property type="entry name" value="Zn2Cys6_DnaBD"/>
</dbReference>
<keyword evidence="5" id="KW-0479">Metal-binding</keyword>
<evidence type="ECO:0000256" key="15">
    <source>
        <dbReference type="ARBA" id="ARBA00083147"/>
    </source>
</evidence>
<dbReference type="CDD" id="cd12148">
    <property type="entry name" value="fungal_TF_MHR"/>
    <property type="match status" value="1"/>
</dbReference>
<sequence length="1223" mass="136214">MTNRDPEFRHQLGKFRLDPLPIPSHPASLPPPPRPAHPSSVPSPQSLPPPSVPLQQQQPLPTAPPSLQQSQQQPQPPPASSRSSPSHTPHPRSKRVSTACDFCRKRKKKCDFRYPNCSACTRAGVRCTIPPPGPQVAAASVPRDQLENLQNRVKWLEDLLRRKTGISVGDRPTGTALDGEGDPDWWYQVPALLMTRGSSTHSTPTTTATALSSSPAPSSTAVGTELPNVGELFRDQLEHRRPSIARPVASAPRVIRLASLPEAKSVALRYFDSLGYQYPFLHREEFMAHLDRIYAGEVPAPEVHHSYHITIATALLIGSADESQAAEFYHVSNETMTLALQNEDLAAVRALLSVAVYTMFATTGPSVWHILGTTLRLATSLGLHKARPTGNVIEEEMAKRAFWSLYNLDRLIASTLGRPLGIADEDISIGLPREFNDNWTETPGASAMTIPLQVVRLRRIFSRIYRYLFNNQPPPPPTEVAITLSHFRQELDDWRQEAPVYAPALLYSTSYYDYLYATTLLLMYRPSPRNPTPDATSIVSCGNASIQVIRSYWDSYSQGKLKWIWLTLSQVYFAGITILWCLNHNLQSVREGRGAAWKPEDQSMRRAIQAVVVLLEEFGKRRPGVDRLAETFRNQSTMIFSHLAYQQEQEQQQQQLQQQQQQQQQPQPLPPPPQPQPPIPHHQTLLEQQPQQQPQQQQQQQQQQHILVAPPVPLAPVLDDVLLVNGSGNAPCYPAVDKTPNNAYLLSTPPQHHYHSSILPTITATTPIMASEPSKAQAFHGTFIHTLSSKQLEILTETFILLSPTGTIQAIRPSTPAASIPNLLAEYHYSASTCTVTILQPTEFFIPGFIDTHTHAPQWAQRGTGRGIDLLTWLETITFRHEARLADLEYAKSLYTSCVRGGLKQGMTTACYYGSRHAPASVILAETCLSLGQRALIGKCNMTRHAPDWYRDASVEESLRETEDFIARVRELDPTHGLVTPVITPRFAICCEEELLAGLGTVAARNRDLPIQTHFNESQGEVNFTRQLFPDDKSETELYERLGLLNDRSILAHSIYLSDAEIERMAELQCGIAHCPIPNVTMDEFMVAPVREYLRRDIKVGLGTDCGGGYSSSMLEVMKAAFVVSTARCTMTQGQDQPLSLTEGFYMATLGGARVCQLQEKVGNFMVGKEFDALLIRTQEEGVMAPVVEEDGVPTVFEKFLMTGDDRNIGRVFVKGREVHTAR</sequence>
<dbReference type="EMBL" id="KZ852037">
    <property type="protein sequence ID" value="RDH36673.1"/>
    <property type="molecule type" value="Genomic_DNA"/>
</dbReference>
<keyword evidence="10" id="KW-0804">Transcription</keyword>
<evidence type="ECO:0000259" key="17">
    <source>
        <dbReference type="PROSITE" id="PS50048"/>
    </source>
</evidence>
<dbReference type="InterPro" id="IPR011059">
    <property type="entry name" value="Metal-dep_hydrolase_composite"/>
</dbReference>
<dbReference type="SUPFAM" id="SSF57701">
    <property type="entry name" value="Zn2/Cys6 DNA-binding domain"/>
    <property type="match status" value="1"/>
</dbReference>
<keyword evidence="6" id="KW-0378">Hydrolase</keyword>
<accession>A0A3F3QBU1</accession>
<evidence type="ECO:0000256" key="12">
    <source>
        <dbReference type="ARBA" id="ARBA00051148"/>
    </source>
</evidence>
<dbReference type="InterPro" id="IPR006680">
    <property type="entry name" value="Amidohydro-rel"/>
</dbReference>
<feature type="compositionally biased region" description="Pro residues" evidence="16">
    <location>
        <begin position="667"/>
        <end position="680"/>
    </location>
</feature>
<feature type="compositionally biased region" description="Low complexity" evidence="16">
    <location>
        <begin position="688"/>
        <end position="704"/>
    </location>
</feature>
<proteinExistence type="inferred from homology"/>
<dbReference type="STRING" id="1341132.A0A3F3QBU1"/>
<comment type="catalytic activity">
    <reaction evidence="12">
        <text>guanine + H2O + H(+) = xanthine + NH4(+)</text>
        <dbReference type="Rhea" id="RHEA:14665"/>
        <dbReference type="ChEBI" id="CHEBI:15377"/>
        <dbReference type="ChEBI" id="CHEBI:15378"/>
        <dbReference type="ChEBI" id="CHEBI:16235"/>
        <dbReference type="ChEBI" id="CHEBI:17712"/>
        <dbReference type="ChEBI" id="CHEBI:28938"/>
        <dbReference type="EC" id="3.5.4.3"/>
    </reaction>
</comment>
<feature type="region of interest" description="Disordered" evidence="16">
    <location>
        <begin position="197"/>
        <end position="224"/>
    </location>
</feature>
<comment type="function">
    <text evidence="13">Catalyzes the hydrolytic deamination of guanine, producing xanthine and ammonia.</text>
</comment>
<protein>
    <recommendedName>
        <fullName evidence="14">Probable guanine deaminase</fullName>
        <ecNumber evidence="4">3.5.4.3</ecNumber>
    </recommendedName>
    <alternativeName>
        <fullName evidence="15">Guanine aminohydrolase</fullName>
    </alternativeName>
</protein>
<dbReference type="Pfam" id="PF00172">
    <property type="entry name" value="Zn_clus"/>
    <property type="match status" value="1"/>
</dbReference>
<evidence type="ECO:0000256" key="1">
    <source>
        <dbReference type="ARBA" id="ARBA00001947"/>
    </source>
</evidence>
<dbReference type="GO" id="GO:0009893">
    <property type="term" value="P:positive regulation of metabolic process"/>
    <property type="evidence" value="ECO:0007669"/>
    <property type="project" value="UniProtKB-ARBA"/>
</dbReference>
<feature type="compositionally biased region" description="Low complexity" evidence="16">
    <location>
        <begin position="198"/>
        <end position="221"/>
    </location>
</feature>
<keyword evidence="7" id="KW-0862">Zinc</keyword>
<feature type="compositionally biased region" description="Low complexity" evidence="16">
    <location>
        <begin position="53"/>
        <end position="73"/>
    </location>
</feature>
<dbReference type="InterPro" id="IPR051607">
    <property type="entry name" value="Metallo-dep_hydrolases"/>
</dbReference>
<evidence type="ECO:0000256" key="5">
    <source>
        <dbReference type="ARBA" id="ARBA00022723"/>
    </source>
</evidence>
<dbReference type="Proteomes" id="UP000253729">
    <property type="component" value="Unassembled WGS sequence"/>
</dbReference>
<evidence type="ECO:0000256" key="6">
    <source>
        <dbReference type="ARBA" id="ARBA00022801"/>
    </source>
</evidence>
<dbReference type="InterPro" id="IPR036864">
    <property type="entry name" value="Zn2-C6_fun-type_DNA-bd_sf"/>
</dbReference>
<evidence type="ECO:0000256" key="11">
    <source>
        <dbReference type="ARBA" id="ARBA00023242"/>
    </source>
</evidence>
<dbReference type="InterPro" id="IPR032466">
    <property type="entry name" value="Metal_Hydrolase"/>
</dbReference>
<reference evidence="18 19" key="1">
    <citation type="submission" date="2018-07" db="EMBL/GenBank/DDBJ databases">
        <title>The genomes of Aspergillus section Nigri reveals drivers in fungal speciation.</title>
        <authorList>
            <consortium name="DOE Joint Genome Institute"/>
            <person name="Vesth T.C."/>
            <person name="Nybo J."/>
            <person name="Theobald S."/>
            <person name="Brandl J."/>
            <person name="Frisvad J.C."/>
            <person name="Nielsen K.F."/>
            <person name="Lyhne E.K."/>
            <person name="Kogle M.E."/>
            <person name="Kuo A."/>
            <person name="Riley R."/>
            <person name="Clum A."/>
            <person name="Nolan M."/>
            <person name="Lipzen A."/>
            <person name="Salamov A."/>
            <person name="Henrissat B."/>
            <person name="Wiebenga A."/>
            <person name="De vries R.P."/>
            <person name="Grigoriev I.V."/>
            <person name="Mortensen U.H."/>
            <person name="Andersen M.R."/>
            <person name="Baker S.E."/>
        </authorList>
    </citation>
    <scope>NUCLEOTIDE SEQUENCE [LARGE SCALE GENOMIC DNA]</scope>
    <source>
        <strain evidence="18 19">CBS 139.54b</strain>
    </source>
</reference>
<feature type="region of interest" description="Disordered" evidence="16">
    <location>
        <begin position="1"/>
        <end position="98"/>
    </location>
</feature>
<feature type="compositionally biased region" description="Pro residues" evidence="16">
    <location>
        <begin position="20"/>
        <end position="36"/>
    </location>
</feature>
<feature type="compositionally biased region" description="Basic and acidic residues" evidence="16">
    <location>
        <begin position="1"/>
        <end position="10"/>
    </location>
</feature>